<gene>
    <name evidence="4" type="ORF">FWK35_00031892</name>
</gene>
<dbReference type="Proteomes" id="UP000478052">
    <property type="component" value="Unassembled WGS sequence"/>
</dbReference>
<evidence type="ECO:0000256" key="2">
    <source>
        <dbReference type="SAM" id="MobiDB-lite"/>
    </source>
</evidence>
<evidence type="ECO:0000259" key="3">
    <source>
        <dbReference type="PROSITE" id="PS50158"/>
    </source>
</evidence>
<keyword evidence="1" id="KW-0479">Metal-binding</keyword>
<sequence>MDYFRAKVRLCRNLLLSFDEIRDHIIQGLYSKEVAMYAMSSTHNDENELLTDFLVWERMHALRNTVKSKESVKIVEPRRSRPAAASGEEKKSWKRTAPVTGKPDEAQMKVSDDIERGSCFYCHKIGHLSRDCQVRRKSITCYHCNVAGHLKSNCLDLAQ</sequence>
<dbReference type="PROSITE" id="PS50158">
    <property type="entry name" value="ZF_CCHC"/>
    <property type="match status" value="2"/>
</dbReference>
<protein>
    <submittedName>
        <fullName evidence="4">Transposon Ty3-I Gag-Pol polyprotein</fullName>
    </submittedName>
</protein>
<keyword evidence="5" id="KW-1185">Reference proteome</keyword>
<evidence type="ECO:0000313" key="4">
    <source>
        <dbReference type="EMBL" id="KAF0710624.1"/>
    </source>
</evidence>
<accession>A0A6G0VXL8</accession>
<evidence type="ECO:0000313" key="5">
    <source>
        <dbReference type="Proteomes" id="UP000478052"/>
    </source>
</evidence>
<dbReference type="SUPFAM" id="SSF57756">
    <property type="entry name" value="Retrovirus zinc finger-like domains"/>
    <property type="match status" value="1"/>
</dbReference>
<comment type="caution">
    <text evidence="4">The sequence shown here is derived from an EMBL/GenBank/DDBJ whole genome shotgun (WGS) entry which is preliminary data.</text>
</comment>
<feature type="region of interest" description="Disordered" evidence="2">
    <location>
        <begin position="73"/>
        <end position="105"/>
    </location>
</feature>
<keyword evidence="1" id="KW-0862">Zinc</keyword>
<feature type="non-terminal residue" evidence="4">
    <location>
        <position position="159"/>
    </location>
</feature>
<dbReference type="InterPro" id="IPR036875">
    <property type="entry name" value="Znf_CCHC_sf"/>
</dbReference>
<dbReference type="GO" id="GO:0003676">
    <property type="term" value="F:nucleic acid binding"/>
    <property type="evidence" value="ECO:0007669"/>
    <property type="project" value="InterPro"/>
</dbReference>
<name>A0A6G0VXL8_APHCR</name>
<organism evidence="4 5">
    <name type="scientific">Aphis craccivora</name>
    <name type="common">Cowpea aphid</name>
    <dbReference type="NCBI Taxonomy" id="307492"/>
    <lineage>
        <taxon>Eukaryota</taxon>
        <taxon>Metazoa</taxon>
        <taxon>Ecdysozoa</taxon>
        <taxon>Arthropoda</taxon>
        <taxon>Hexapoda</taxon>
        <taxon>Insecta</taxon>
        <taxon>Pterygota</taxon>
        <taxon>Neoptera</taxon>
        <taxon>Paraneoptera</taxon>
        <taxon>Hemiptera</taxon>
        <taxon>Sternorrhyncha</taxon>
        <taxon>Aphidomorpha</taxon>
        <taxon>Aphidoidea</taxon>
        <taxon>Aphididae</taxon>
        <taxon>Aphidini</taxon>
        <taxon>Aphis</taxon>
        <taxon>Aphis</taxon>
    </lineage>
</organism>
<evidence type="ECO:0000256" key="1">
    <source>
        <dbReference type="PROSITE-ProRule" id="PRU00047"/>
    </source>
</evidence>
<dbReference type="InterPro" id="IPR001878">
    <property type="entry name" value="Znf_CCHC"/>
</dbReference>
<dbReference type="OrthoDB" id="6503602at2759"/>
<dbReference type="Gene3D" id="4.10.60.10">
    <property type="entry name" value="Zinc finger, CCHC-type"/>
    <property type="match status" value="1"/>
</dbReference>
<dbReference type="EMBL" id="VUJU01011587">
    <property type="protein sequence ID" value="KAF0710624.1"/>
    <property type="molecule type" value="Genomic_DNA"/>
</dbReference>
<keyword evidence="1" id="KW-0863">Zinc-finger</keyword>
<reference evidence="4 5" key="1">
    <citation type="submission" date="2019-08" db="EMBL/GenBank/DDBJ databases">
        <title>Whole genome of Aphis craccivora.</title>
        <authorList>
            <person name="Voronova N.V."/>
            <person name="Shulinski R.S."/>
            <person name="Bandarenka Y.V."/>
            <person name="Zhorov D.G."/>
            <person name="Warner D."/>
        </authorList>
    </citation>
    <scope>NUCLEOTIDE SEQUENCE [LARGE SCALE GENOMIC DNA]</scope>
    <source>
        <strain evidence="4">180601</strain>
        <tissue evidence="4">Whole Body</tissue>
    </source>
</reference>
<feature type="domain" description="CCHC-type" evidence="3">
    <location>
        <begin position="119"/>
        <end position="132"/>
    </location>
</feature>
<dbReference type="Pfam" id="PF00098">
    <property type="entry name" value="zf-CCHC"/>
    <property type="match status" value="2"/>
</dbReference>
<dbReference type="SMART" id="SM00343">
    <property type="entry name" value="ZnF_C2HC"/>
    <property type="match status" value="2"/>
</dbReference>
<proteinExistence type="predicted"/>
<dbReference type="GO" id="GO:0008270">
    <property type="term" value="F:zinc ion binding"/>
    <property type="evidence" value="ECO:0007669"/>
    <property type="project" value="UniProtKB-KW"/>
</dbReference>
<feature type="domain" description="CCHC-type" evidence="3">
    <location>
        <begin position="141"/>
        <end position="154"/>
    </location>
</feature>
<dbReference type="AlphaFoldDB" id="A0A6G0VXL8"/>